<feature type="region of interest" description="Disordered" evidence="1">
    <location>
        <begin position="43"/>
        <end position="62"/>
    </location>
</feature>
<gene>
    <name evidence="2" type="ORF">CNLFYP112_00438</name>
</gene>
<reference evidence="2" key="1">
    <citation type="submission" date="2019-11" db="EMBL/GenBank/DDBJ databases">
        <authorList>
            <person name="Feng L."/>
        </authorList>
    </citation>
    <scope>NUCLEOTIDE SEQUENCE</scope>
    <source>
        <strain evidence="2">CnexileLFYP112</strain>
    </source>
</reference>
<evidence type="ECO:0000313" key="2">
    <source>
        <dbReference type="EMBL" id="VYT06775.1"/>
    </source>
</evidence>
<name>A0A6N2TMD3_9FIRM</name>
<evidence type="ECO:0000256" key="1">
    <source>
        <dbReference type="SAM" id="MobiDB-lite"/>
    </source>
</evidence>
<dbReference type="AlphaFoldDB" id="A0A6N2TMD3"/>
<proteinExistence type="predicted"/>
<protein>
    <submittedName>
        <fullName evidence="2">Uncharacterized protein</fullName>
    </submittedName>
</protein>
<accession>A0A6N2TMD3</accession>
<dbReference type="EMBL" id="CACRTG010000012">
    <property type="protein sequence ID" value="VYT06775.1"/>
    <property type="molecule type" value="Genomic_DNA"/>
</dbReference>
<organism evidence="2">
    <name type="scientific">[Clostridium] nexile</name>
    <dbReference type="NCBI Taxonomy" id="29361"/>
    <lineage>
        <taxon>Bacteria</taxon>
        <taxon>Bacillati</taxon>
        <taxon>Bacillota</taxon>
        <taxon>Clostridia</taxon>
        <taxon>Lachnospirales</taxon>
        <taxon>Lachnospiraceae</taxon>
        <taxon>Tyzzerella</taxon>
    </lineage>
</organism>
<sequence>MTKTDWWETFTKTGCVTDYLYYKGIGKEEYSCVQPKNRNVGERTLESVSNSDRNDTVRVTYR</sequence>